<dbReference type="CDD" id="cd00082">
    <property type="entry name" value="HisKA"/>
    <property type="match status" value="1"/>
</dbReference>
<evidence type="ECO:0000256" key="3">
    <source>
        <dbReference type="ARBA" id="ARBA00022553"/>
    </source>
</evidence>
<feature type="domain" description="Histidine kinase" evidence="5">
    <location>
        <begin position="837"/>
        <end position="1054"/>
    </location>
</feature>
<evidence type="ECO:0000313" key="6">
    <source>
        <dbReference type="EMBL" id="MFC4656634.1"/>
    </source>
</evidence>
<dbReference type="SMART" id="SM00388">
    <property type="entry name" value="HisKA"/>
    <property type="match status" value="1"/>
</dbReference>
<feature type="transmembrane region" description="Helical" evidence="4">
    <location>
        <begin position="735"/>
        <end position="759"/>
    </location>
</feature>
<dbReference type="GO" id="GO:0005524">
    <property type="term" value="F:ATP binding"/>
    <property type="evidence" value="ECO:0007669"/>
    <property type="project" value="UniProtKB-KW"/>
</dbReference>
<dbReference type="Pfam" id="PF07495">
    <property type="entry name" value="Y_Y_Y"/>
    <property type="match status" value="1"/>
</dbReference>
<dbReference type="Proteomes" id="UP001595962">
    <property type="component" value="Unassembled WGS sequence"/>
</dbReference>
<dbReference type="EMBL" id="JBHSGB010000017">
    <property type="protein sequence ID" value="MFC4656634.1"/>
    <property type="molecule type" value="Genomic_DNA"/>
</dbReference>
<dbReference type="InterPro" id="IPR036890">
    <property type="entry name" value="HATPase_C_sf"/>
</dbReference>
<keyword evidence="3" id="KW-0597">Phosphoprotein</keyword>
<evidence type="ECO:0000259" key="5">
    <source>
        <dbReference type="PROSITE" id="PS50109"/>
    </source>
</evidence>
<dbReference type="PROSITE" id="PS50109">
    <property type="entry name" value="HIS_KIN"/>
    <property type="match status" value="1"/>
</dbReference>
<sequence length="1057" mass="118182">MTRLIVDDGLPNTSIYQILQDDAGYIWFGSTNTGLLRYDGGRFEAFDIGLASASGPRTVPDIDAMLLSEDELWLGTWGMGLNRLTISNGSIQHYSTGTDSALALQSNFIQSLYKDSQKRLWIGSRDGLQRLDPDGRLHSIGGMEQELPLVSQRVWAFSQSPDGRVWIATSQGLHWYSDSAGLSAAVQIPELIATEIRALHRQGNLLWVVARNRLIALDSRTMHAVQMRLPDDFPLINAVMDEPDSQRLLLATFDGIYRFDTKDFRLMPFEQGEVLLPGVNVRSLFIDRSGVLWAGSREKGLFYGRYTESAFSSLRRWGPELAEVAQKVPTAVLAEKSDLWLGTSDALYRINRQHKAVQAFPLQSRVNAIRRDQQGRLWVGTDTGLLQVDEVQGRLYPWQAQAGQIPPILLNVRDVQSSLDGSLWLGLWQGGVVQIAADGQAKQFLNKELEQILGDAVQSMEMIDQKLWIGTRYSGTFVLDTRSGQLLSLKQYLNLPDSEQYTDIQCIAKGPGQTVLLCSSEQLLLVDTENKLVTDLSAQFGSADVPLLGAYTDELQNIWLMTSKGLKLKNINKNQLVVFGPSDGLNNDEMLFKVLSASPDGELYFGTSTGLAVVKPAELQLNQHAPQVRISEIRIGTKQLKPSIMQVAWPDLVLEPGQGLELRLTSLDYHDPARNQYIYRLEGMDAEWQYGQGPTKVLYHQLAAGEYRFVFRGSNQHGLFTLEERAVHIRVLPHWWQRVEIIALAVGLVVLLIIAVHAYRLRHIRQINKLLQQSVQERANTQLALETMVTQRTKQLEDSSVTLSLRSRQLEHSLAKLAENNHELTRLNRLKDEFISTVSHELRTPLTSIRGAVGLVASGAVLPSSEHYQQLLQTALGNAERLSNLINDLLDVQKFESGHFQLHQRQLDLASLVEDAVAALTPYANEYQIRIDMKLQSCVVFADPNRLTQVLDNLLSNAIKFSEPGQGIRIELYAKDTKAHLEVQDEGCGISDEFRSRVFEKFSQADSSSSRKAEGTGLGLTICKTIIEAHHGQIGFYSQTGQGSTFWFELALAESAE</sequence>
<comment type="catalytic activity">
    <reaction evidence="1">
        <text>ATP + protein L-histidine = ADP + protein N-phospho-L-histidine.</text>
        <dbReference type="EC" id="2.7.13.3"/>
    </reaction>
</comment>
<dbReference type="PANTHER" id="PTHR43547">
    <property type="entry name" value="TWO-COMPONENT HISTIDINE KINASE"/>
    <property type="match status" value="1"/>
</dbReference>
<protein>
    <recommendedName>
        <fullName evidence="2">histidine kinase</fullName>
        <ecNumber evidence="2">2.7.13.3</ecNumber>
    </recommendedName>
</protein>
<dbReference type="SUPFAM" id="SSF47384">
    <property type="entry name" value="Homodimeric domain of signal transducing histidine kinase"/>
    <property type="match status" value="1"/>
</dbReference>
<evidence type="ECO:0000256" key="4">
    <source>
        <dbReference type="SAM" id="Phobius"/>
    </source>
</evidence>
<organism evidence="6 7">
    <name type="scientific">Rheinheimera marina</name>
    <dbReference type="NCBI Taxonomy" id="1774958"/>
    <lineage>
        <taxon>Bacteria</taxon>
        <taxon>Pseudomonadati</taxon>
        <taxon>Pseudomonadota</taxon>
        <taxon>Gammaproteobacteria</taxon>
        <taxon>Chromatiales</taxon>
        <taxon>Chromatiaceae</taxon>
        <taxon>Rheinheimera</taxon>
    </lineage>
</organism>
<keyword evidence="7" id="KW-1185">Reference proteome</keyword>
<proteinExistence type="predicted"/>
<dbReference type="SUPFAM" id="SSF63829">
    <property type="entry name" value="Calcium-dependent phosphotriesterase"/>
    <property type="match status" value="2"/>
</dbReference>
<evidence type="ECO:0000256" key="2">
    <source>
        <dbReference type="ARBA" id="ARBA00012438"/>
    </source>
</evidence>
<dbReference type="Gene3D" id="3.30.565.10">
    <property type="entry name" value="Histidine kinase-like ATPase, C-terminal domain"/>
    <property type="match status" value="1"/>
</dbReference>
<dbReference type="Gene3D" id="1.10.287.130">
    <property type="match status" value="1"/>
</dbReference>
<dbReference type="CDD" id="cd16922">
    <property type="entry name" value="HATPase_EvgS-ArcB-TorS-like"/>
    <property type="match status" value="1"/>
</dbReference>
<keyword evidence="4" id="KW-0812">Transmembrane</keyword>
<dbReference type="SMART" id="SM00387">
    <property type="entry name" value="HATPase_c"/>
    <property type="match status" value="1"/>
</dbReference>
<dbReference type="InterPro" id="IPR003594">
    <property type="entry name" value="HATPase_dom"/>
</dbReference>
<dbReference type="InterPro" id="IPR015943">
    <property type="entry name" value="WD40/YVTN_repeat-like_dom_sf"/>
</dbReference>
<dbReference type="Pfam" id="PF07494">
    <property type="entry name" value="Reg_prop"/>
    <property type="match status" value="4"/>
</dbReference>
<dbReference type="InterPro" id="IPR004358">
    <property type="entry name" value="Sig_transdc_His_kin-like_C"/>
</dbReference>
<dbReference type="EC" id="2.7.13.3" evidence="2"/>
<dbReference type="InterPro" id="IPR005467">
    <property type="entry name" value="His_kinase_dom"/>
</dbReference>
<dbReference type="SUPFAM" id="SSF55874">
    <property type="entry name" value="ATPase domain of HSP90 chaperone/DNA topoisomerase II/histidine kinase"/>
    <property type="match status" value="1"/>
</dbReference>
<keyword evidence="6" id="KW-0547">Nucleotide-binding</keyword>
<comment type="caution">
    <text evidence="6">The sequence shown here is derived from an EMBL/GenBank/DDBJ whole genome shotgun (WGS) entry which is preliminary data.</text>
</comment>
<gene>
    <name evidence="6" type="ORF">ACFO3I_16565</name>
</gene>
<evidence type="ECO:0000313" key="7">
    <source>
        <dbReference type="Proteomes" id="UP001595962"/>
    </source>
</evidence>
<dbReference type="Pfam" id="PF02518">
    <property type="entry name" value="HATPase_c"/>
    <property type="match status" value="1"/>
</dbReference>
<dbReference type="PANTHER" id="PTHR43547:SF2">
    <property type="entry name" value="HYBRID SIGNAL TRANSDUCTION HISTIDINE KINASE C"/>
    <property type="match status" value="1"/>
</dbReference>
<reference evidence="7" key="1">
    <citation type="journal article" date="2019" name="Int. J. Syst. Evol. Microbiol.">
        <title>The Global Catalogue of Microorganisms (GCM) 10K type strain sequencing project: providing services to taxonomists for standard genome sequencing and annotation.</title>
        <authorList>
            <consortium name="The Broad Institute Genomics Platform"/>
            <consortium name="The Broad Institute Genome Sequencing Center for Infectious Disease"/>
            <person name="Wu L."/>
            <person name="Ma J."/>
        </authorList>
    </citation>
    <scope>NUCLEOTIDE SEQUENCE [LARGE SCALE GENOMIC DNA]</scope>
    <source>
        <strain evidence="7">DT28</strain>
    </source>
</reference>
<dbReference type="InterPro" id="IPR036097">
    <property type="entry name" value="HisK_dim/P_sf"/>
</dbReference>
<keyword evidence="4" id="KW-0472">Membrane</keyword>
<dbReference type="InterPro" id="IPR013783">
    <property type="entry name" value="Ig-like_fold"/>
</dbReference>
<keyword evidence="4" id="KW-1133">Transmembrane helix</keyword>
<dbReference type="PRINTS" id="PR00344">
    <property type="entry name" value="BCTRLSENSOR"/>
</dbReference>
<dbReference type="Gene3D" id="2.60.40.10">
    <property type="entry name" value="Immunoglobulins"/>
    <property type="match status" value="1"/>
</dbReference>
<name>A0ABV9JQV6_9GAMM</name>
<dbReference type="InterPro" id="IPR011123">
    <property type="entry name" value="Y_Y_Y"/>
</dbReference>
<keyword evidence="6" id="KW-0067">ATP-binding</keyword>
<accession>A0ABV9JQV6</accession>
<dbReference type="Pfam" id="PF00512">
    <property type="entry name" value="HisKA"/>
    <property type="match status" value="1"/>
</dbReference>
<dbReference type="Gene3D" id="2.130.10.10">
    <property type="entry name" value="YVTN repeat-like/Quinoprotein amine dehydrogenase"/>
    <property type="match status" value="4"/>
</dbReference>
<dbReference type="InterPro" id="IPR011110">
    <property type="entry name" value="Reg_prop"/>
</dbReference>
<evidence type="ECO:0000256" key="1">
    <source>
        <dbReference type="ARBA" id="ARBA00000085"/>
    </source>
</evidence>
<dbReference type="InterPro" id="IPR003661">
    <property type="entry name" value="HisK_dim/P_dom"/>
</dbReference>